<gene>
    <name evidence="10" type="ORF">KEM10_13665</name>
</gene>
<dbReference type="PROSITE" id="PS52016">
    <property type="entry name" value="TONB_DEPENDENT_REC_3"/>
    <property type="match status" value="1"/>
</dbReference>
<keyword evidence="11" id="KW-1185">Reference proteome</keyword>
<dbReference type="PROSITE" id="PS00018">
    <property type="entry name" value="EF_HAND_1"/>
    <property type="match status" value="1"/>
</dbReference>
<protein>
    <submittedName>
        <fullName evidence="10">SusC/RagA family TonB-linked outer membrane protein</fullName>
    </submittedName>
</protein>
<dbReference type="Gene3D" id="2.60.40.1120">
    <property type="entry name" value="Carboxypeptidase-like, regulatory domain"/>
    <property type="match status" value="1"/>
</dbReference>
<dbReference type="SUPFAM" id="SSF56935">
    <property type="entry name" value="Porins"/>
    <property type="match status" value="1"/>
</dbReference>
<keyword evidence="2 7" id="KW-0813">Transport</keyword>
<dbReference type="InterPro" id="IPR039426">
    <property type="entry name" value="TonB-dep_rcpt-like"/>
</dbReference>
<comment type="caution">
    <text evidence="10">The sequence shown here is derived from an EMBL/GenBank/DDBJ whole genome shotgun (WGS) entry which is preliminary data.</text>
</comment>
<evidence type="ECO:0000256" key="7">
    <source>
        <dbReference type="PROSITE-ProRule" id="PRU01360"/>
    </source>
</evidence>
<dbReference type="Pfam" id="PF13715">
    <property type="entry name" value="CarbopepD_reg_2"/>
    <property type="match status" value="1"/>
</dbReference>
<evidence type="ECO:0000256" key="4">
    <source>
        <dbReference type="ARBA" id="ARBA00022692"/>
    </source>
</evidence>
<comment type="similarity">
    <text evidence="7">Belongs to the TonB-dependent receptor family.</text>
</comment>
<evidence type="ECO:0000256" key="5">
    <source>
        <dbReference type="ARBA" id="ARBA00023136"/>
    </source>
</evidence>
<accession>A0ABS5JWQ3</accession>
<feature type="signal peptide" evidence="8">
    <location>
        <begin position="1"/>
        <end position="34"/>
    </location>
</feature>
<dbReference type="NCBIfam" id="TIGR04057">
    <property type="entry name" value="SusC_RagA_signa"/>
    <property type="match status" value="1"/>
</dbReference>
<evidence type="ECO:0000313" key="11">
    <source>
        <dbReference type="Proteomes" id="UP000708576"/>
    </source>
</evidence>
<keyword evidence="8" id="KW-0732">Signal</keyword>
<dbReference type="InterPro" id="IPR023997">
    <property type="entry name" value="TonB-dep_OMP_SusC/RagA_CS"/>
</dbReference>
<dbReference type="InterPro" id="IPR018247">
    <property type="entry name" value="EF_Hand_1_Ca_BS"/>
</dbReference>
<dbReference type="Gene3D" id="2.40.170.20">
    <property type="entry name" value="TonB-dependent receptor, beta-barrel domain"/>
    <property type="match status" value="1"/>
</dbReference>
<dbReference type="Pfam" id="PF07715">
    <property type="entry name" value="Plug"/>
    <property type="match status" value="1"/>
</dbReference>
<keyword evidence="5 7" id="KW-0472">Membrane</keyword>
<feature type="chain" id="PRO_5047330245" evidence="8">
    <location>
        <begin position="35"/>
        <end position="1001"/>
    </location>
</feature>
<evidence type="ECO:0000256" key="6">
    <source>
        <dbReference type="ARBA" id="ARBA00023237"/>
    </source>
</evidence>
<dbReference type="Proteomes" id="UP000708576">
    <property type="component" value="Unassembled WGS sequence"/>
</dbReference>
<dbReference type="InterPro" id="IPR008969">
    <property type="entry name" value="CarboxyPept-like_regulatory"/>
</dbReference>
<evidence type="ECO:0000313" key="10">
    <source>
        <dbReference type="EMBL" id="MBS2099336.1"/>
    </source>
</evidence>
<proteinExistence type="inferred from homology"/>
<reference evidence="10 11" key="1">
    <citation type="journal article" date="2015" name="Int. J. Syst. Evol. Microbiol.">
        <title>Carboxylicivirga linearis sp. nov., isolated from a sea cucumber culture pond.</title>
        <authorList>
            <person name="Wang F.Q."/>
            <person name="Zhou Y.X."/>
            <person name="Lin X.Z."/>
            <person name="Chen G.J."/>
            <person name="Du Z.J."/>
        </authorList>
    </citation>
    <scope>NUCLEOTIDE SEQUENCE [LARGE SCALE GENOMIC DNA]</scope>
    <source>
        <strain evidence="10 11">FB218</strain>
    </source>
</reference>
<dbReference type="InterPro" id="IPR023996">
    <property type="entry name" value="TonB-dep_OMP_SusC/RagA"/>
</dbReference>
<name>A0ABS5JWQ3_9BACT</name>
<sequence>MKKIYVSSRTLRTHMWLPKVFALLLLLTSISGFAQETHSVSGIVKDQSGETIIGVNVIVKSKTIGTVTDPNGQFSLSDLSTSDTLIFSFIGFDDQEIAIAGRQTINVVMTSTEELVGEVVIIGYGSVKKDDLTGSVSVLKPDLKTRGSAPNPQDMLIGKIPGVQITTAGGSPSAGATIRIRGGSSLSANNDPLIVVDGIPLGGGPGGVGNMLSTINPTDIETFTVLKDASATAIYGSRASNGVILITTKKGKSGKLRINYDGNVSVSQRKEGIDVLNGDEYRTFIQDAFAGLSNEEEVIGKLGSENTDWQDAIFRTSISTEHNLSAYGSYKDMMPYRTSVGYTNQNGILKTSNMERFTGSFSVTPKLLDDHLSVNLNGRGMYIKNRFANQGAIGSAISMDPTQPIYDENSPYGGYWSWTGTDGNILSVATKNPVSLLEMRDDTSEGYQFIGNAQADYKLHFFPKINFNLNMGIDYSETTGHNATPHTAPAEANSGGYQNDWKNTRNNSLLDFYGQYKTDMDFMDSNMEVMAGYSWQHFWWENSNLAIRTAPDRYGEVIEDNVPYAEEYYLVSFFGRMNWNMYNKYLLTFTVRQDGSSRFNEDNRWGVFPAAAFAWRINQENFLKDSGVLSNLKLRLGWGLTGQQDIGYTYPSVRVYQNSVGEAANYYRNGVWQTLIKPLSYNNDLKWETTRTWNVGFDYGFFNNRLNGTIDFYSRETRDLLNQEVKVAAGSNFSEYVVANIGTLENIGTEFSVNVIPIVKNNWKWEFGFNFAYNKNEITALTFNNDAAMHRFGNTGGDGGFDLLAHTVGNPHSMYYVYEQIYDEAGKPIEGMYVDRNNDGTINEEDLYLYHKFTPDWNLGFNTKLNYKNWDFSIASHGSLGNYNYNAVAANNAELAPARVYANEFLSNRHSTAFDTNFNYKRVLSDYYVQDASFFRIDNITLGYSIDKVLGFETQTRLSMAVQNPFVFTKYEGLDPEVYGGVDNNFYPRPIMYVMGVSVNF</sequence>
<evidence type="ECO:0000256" key="2">
    <source>
        <dbReference type="ARBA" id="ARBA00022448"/>
    </source>
</evidence>
<feature type="domain" description="TonB-dependent receptor plug" evidence="9">
    <location>
        <begin position="129"/>
        <end position="243"/>
    </location>
</feature>
<organism evidence="10 11">
    <name type="scientific">Carboxylicivirga linearis</name>
    <dbReference type="NCBI Taxonomy" id="1628157"/>
    <lineage>
        <taxon>Bacteria</taxon>
        <taxon>Pseudomonadati</taxon>
        <taxon>Bacteroidota</taxon>
        <taxon>Bacteroidia</taxon>
        <taxon>Marinilabiliales</taxon>
        <taxon>Marinilabiliaceae</taxon>
        <taxon>Carboxylicivirga</taxon>
    </lineage>
</organism>
<dbReference type="RefSeq" id="WP_212216580.1">
    <property type="nucleotide sequence ID" value="NZ_JAGUCO010000010.1"/>
</dbReference>
<evidence type="ECO:0000256" key="3">
    <source>
        <dbReference type="ARBA" id="ARBA00022452"/>
    </source>
</evidence>
<dbReference type="InterPro" id="IPR036942">
    <property type="entry name" value="Beta-barrel_TonB_sf"/>
</dbReference>
<dbReference type="NCBIfam" id="TIGR04056">
    <property type="entry name" value="OMP_RagA_SusC"/>
    <property type="match status" value="1"/>
</dbReference>
<evidence type="ECO:0000256" key="8">
    <source>
        <dbReference type="SAM" id="SignalP"/>
    </source>
</evidence>
<dbReference type="InterPro" id="IPR012910">
    <property type="entry name" value="Plug_dom"/>
</dbReference>
<keyword evidence="6 7" id="KW-0998">Cell outer membrane</keyword>
<comment type="subcellular location">
    <subcellularLocation>
        <location evidence="1 7">Cell outer membrane</location>
        <topology evidence="1 7">Multi-pass membrane protein</topology>
    </subcellularLocation>
</comment>
<dbReference type="EMBL" id="JAGUCO010000010">
    <property type="protein sequence ID" value="MBS2099336.1"/>
    <property type="molecule type" value="Genomic_DNA"/>
</dbReference>
<keyword evidence="3 7" id="KW-1134">Transmembrane beta strand</keyword>
<dbReference type="InterPro" id="IPR037066">
    <property type="entry name" value="Plug_dom_sf"/>
</dbReference>
<evidence type="ECO:0000259" key="9">
    <source>
        <dbReference type="Pfam" id="PF07715"/>
    </source>
</evidence>
<evidence type="ECO:0000256" key="1">
    <source>
        <dbReference type="ARBA" id="ARBA00004571"/>
    </source>
</evidence>
<dbReference type="SUPFAM" id="SSF49464">
    <property type="entry name" value="Carboxypeptidase regulatory domain-like"/>
    <property type="match status" value="1"/>
</dbReference>
<dbReference type="Gene3D" id="2.170.130.10">
    <property type="entry name" value="TonB-dependent receptor, plug domain"/>
    <property type="match status" value="1"/>
</dbReference>
<keyword evidence="4 7" id="KW-0812">Transmembrane</keyword>